<accession>A0AB39ZN92</accession>
<dbReference type="AlphaFoldDB" id="A0AB39ZN92"/>
<dbReference type="CDD" id="cd05402">
    <property type="entry name" value="NT_PAP_TUTase"/>
    <property type="match status" value="1"/>
</dbReference>
<dbReference type="PANTHER" id="PTHR12271:SF66">
    <property type="entry name" value="TERMINAL URIDYLYLTRANSFERASE TAILOR"/>
    <property type="match status" value="1"/>
</dbReference>
<sequence>MRIEAEDSFWLEKAVCCSAERQYYETLSRRKTSLPGPAPLKTPACAPTIAAPNIAAPSKKAKKKNKTMAEKEPPNKLLYMNPLTMEANFFLETLNSVNQKANPPQLDPHLAKLLERIMVGIETYMDRNPTYVLPQEKAAPGEGVVFVQPRELQTIKRTFNCSACSNRIVGTSIAKAVAHLSEQHPNPNPNNQPVQPQPAPLSKQEKKQAPAKARQQMAVRLPKKAKAMIVGEITNVFKDKYPIADKLKVIPEYDIIEQALCNLLSPGFPKQPLRVYKFGSRITGIGSRSSDLDVFVDIGNTFHTFEHRASNTTITKLRAMRKFFCGSDDWRIINVIEQARVPIIKTCHLPTGIECDICLNSLGFCNTNLLKYIFESQPLTQYMCIYVKNWLERCKLTEQISTYSITLMVIYFLQLQHLLPPIALLQIDESVNQGVLVGPWVVNFAQKSPSELGLQQVVVTVPVVKGYLRSFFLYYARFDYEHFLVCPYFGQAGAEIQSIENILPTRYSAYVLENPDCLLQLRKPMVVQDPIQLNHNVTKAVTKYGLQTFVDYCQQTAELLEEPSTNWRQRST</sequence>
<keyword evidence="4" id="KW-0548">Nucleotidyltransferase</keyword>
<reference evidence="4" key="1">
    <citation type="submission" date="2025-08" db="UniProtKB">
        <authorList>
            <consortium name="RefSeq"/>
        </authorList>
    </citation>
    <scope>IDENTIFICATION</scope>
</reference>
<name>A0AB39ZN92_DROSZ</name>
<dbReference type="InterPro" id="IPR043519">
    <property type="entry name" value="NT_sf"/>
</dbReference>
<protein>
    <submittedName>
        <fullName evidence="4">Terminal uridylyltransferase Tailor</fullName>
    </submittedName>
</protein>
<proteinExistence type="predicted"/>
<evidence type="ECO:0000259" key="2">
    <source>
        <dbReference type="Pfam" id="PF22600"/>
    </source>
</evidence>
<dbReference type="InterPro" id="IPR054708">
    <property type="entry name" value="MTPAP-like_central"/>
</dbReference>
<keyword evidence="3" id="KW-1185">Reference proteome</keyword>
<dbReference type="RefSeq" id="XP_016939607.4">
    <property type="nucleotide sequence ID" value="XM_017084118.4"/>
</dbReference>
<dbReference type="GO" id="GO:0050265">
    <property type="term" value="F:RNA uridylyltransferase activity"/>
    <property type="evidence" value="ECO:0007669"/>
    <property type="project" value="TreeGrafter"/>
</dbReference>
<dbReference type="SUPFAM" id="SSF81631">
    <property type="entry name" value="PAP/OAS1 substrate-binding domain"/>
    <property type="match status" value="1"/>
</dbReference>
<dbReference type="Pfam" id="PF22600">
    <property type="entry name" value="MTPAP-like_central"/>
    <property type="match status" value="1"/>
</dbReference>
<gene>
    <name evidence="4" type="primary">Tailor</name>
</gene>
<evidence type="ECO:0000313" key="4">
    <source>
        <dbReference type="RefSeq" id="XP_016939607.4"/>
    </source>
</evidence>
<keyword evidence="4" id="KW-0808">Transferase</keyword>
<feature type="region of interest" description="Disordered" evidence="1">
    <location>
        <begin position="182"/>
        <end position="217"/>
    </location>
</feature>
<dbReference type="PANTHER" id="PTHR12271">
    <property type="entry name" value="POLY A POLYMERASE CID PAP -RELATED"/>
    <property type="match status" value="1"/>
</dbReference>
<dbReference type="GO" id="GO:0031123">
    <property type="term" value="P:RNA 3'-end processing"/>
    <property type="evidence" value="ECO:0007669"/>
    <property type="project" value="TreeGrafter"/>
</dbReference>
<dbReference type="Gene3D" id="3.30.460.10">
    <property type="entry name" value="Beta Polymerase, domain 2"/>
    <property type="match status" value="1"/>
</dbReference>
<evidence type="ECO:0000313" key="3">
    <source>
        <dbReference type="Proteomes" id="UP001652628"/>
    </source>
</evidence>
<dbReference type="Proteomes" id="UP001652628">
    <property type="component" value="Chromosome 3"/>
</dbReference>
<evidence type="ECO:0000256" key="1">
    <source>
        <dbReference type="SAM" id="MobiDB-lite"/>
    </source>
</evidence>
<organism evidence="3 4">
    <name type="scientific">Drosophila suzukii</name>
    <name type="common">Spotted-wing drosophila fruit fly</name>
    <dbReference type="NCBI Taxonomy" id="28584"/>
    <lineage>
        <taxon>Eukaryota</taxon>
        <taxon>Metazoa</taxon>
        <taxon>Ecdysozoa</taxon>
        <taxon>Arthropoda</taxon>
        <taxon>Hexapoda</taxon>
        <taxon>Insecta</taxon>
        <taxon>Pterygota</taxon>
        <taxon>Neoptera</taxon>
        <taxon>Endopterygota</taxon>
        <taxon>Diptera</taxon>
        <taxon>Brachycera</taxon>
        <taxon>Muscomorpha</taxon>
        <taxon>Ephydroidea</taxon>
        <taxon>Drosophilidae</taxon>
        <taxon>Drosophila</taxon>
        <taxon>Sophophora</taxon>
    </lineage>
</organism>
<feature type="domain" description="Poly(A) RNA polymerase mitochondrial-like central palm" evidence="2">
    <location>
        <begin position="257"/>
        <end position="373"/>
    </location>
</feature>
<feature type="compositionally biased region" description="Pro residues" evidence="1">
    <location>
        <begin position="186"/>
        <end position="199"/>
    </location>
</feature>
<dbReference type="SUPFAM" id="SSF81301">
    <property type="entry name" value="Nucleotidyltransferase"/>
    <property type="match status" value="1"/>
</dbReference>
<dbReference type="Gene3D" id="1.10.1410.10">
    <property type="match status" value="1"/>
</dbReference>
<dbReference type="GeneID" id="108017139"/>